<evidence type="ECO:0000313" key="2">
    <source>
        <dbReference type="Proteomes" id="UP001612812"/>
    </source>
</evidence>
<gene>
    <name evidence="1" type="ORF">ACIBP4_06510</name>
</gene>
<evidence type="ECO:0008006" key="3">
    <source>
        <dbReference type="Google" id="ProtNLM"/>
    </source>
</evidence>
<dbReference type="RefSeq" id="WP_396767920.1">
    <property type="nucleotide sequence ID" value="NZ_JBITLA010000001.1"/>
</dbReference>
<comment type="caution">
    <text evidence="1">The sequence shown here is derived from an EMBL/GenBank/DDBJ whole genome shotgun (WGS) entry which is preliminary data.</text>
</comment>
<sequence length="97" mass="10935">MAVYRSRNALAGPLTPARIETIDLPLSPPLRRGYRTDDVDAILHRLTYELTERTRQLRIATAENRRIKTALRNWQAERVDPTLRGTTVSGAGRGRPG</sequence>
<reference evidence="1 2" key="1">
    <citation type="submission" date="2024-10" db="EMBL/GenBank/DDBJ databases">
        <title>The Natural Products Discovery Center: Release of the First 8490 Sequenced Strains for Exploring Actinobacteria Biosynthetic Diversity.</title>
        <authorList>
            <person name="Kalkreuter E."/>
            <person name="Kautsar S.A."/>
            <person name="Yang D."/>
            <person name="Bader C.D."/>
            <person name="Teijaro C.N."/>
            <person name="Fluegel L."/>
            <person name="Davis C.M."/>
            <person name="Simpson J.R."/>
            <person name="Lauterbach L."/>
            <person name="Steele A.D."/>
            <person name="Gui C."/>
            <person name="Meng S."/>
            <person name="Li G."/>
            <person name="Viehrig K."/>
            <person name="Ye F."/>
            <person name="Su P."/>
            <person name="Kiefer A.F."/>
            <person name="Nichols A."/>
            <person name="Cepeda A.J."/>
            <person name="Yan W."/>
            <person name="Fan B."/>
            <person name="Jiang Y."/>
            <person name="Adhikari A."/>
            <person name="Zheng C.-J."/>
            <person name="Schuster L."/>
            <person name="Cowan T.M."/>
            <person name="Smanski M.J."/>
            <person name="Chevrette M.G."/>
            <person name="De Carvalho L.P.S."/>
            <person name="Shen B."/>
        </authorList>
    </citation>
    <scope>NUCLEOTIDE SEQUENCE [LARGE SCALE GENOMIC DNA]</scope>
    <source>
        <strain evidence="1 2">NPDC049845</strain>
    </source>
</reference>
<name>A0ABW7ZGK8_9ACTN</name>
<dbReference type="EMBL" id="JBITLE010000002">
    <property type="protein sequence ID" value="MFI7261956.1"/>
    <property type="molecule type" value="Genomic_DNA"/>
</dbReference>
<protein>
    <recommendedName>
        <fullName evidence="3">DivIVA domain-containing protein</fullName>
    </recommendedName>
</protein>
<accession>A0ABW7ZGK8</accession>
<organism evidence="1 2">
    <name type="scientific">Micromonospora maritima</name>
    <dbReference type="NCBI Taxonomy" id="986711"/>
    <lineage>
        <taxon>Bacteria</taxon>
        <taxon>Bacillati</taxon>
        <taxon>Actinomycetota</taxon>
        <taxon>Actinomycetes</taxon>
        <taxon>Micromonosporales</taxon>
        <taxon>Micromonosporaceae</taxon>
        <taxon>Micromonospora</taxon>
    </lineage>
</organism>
<dbReference type="Proteomes" id="UP001612812">
    <property type="component" value="Unassembled WGS sequence"/>
</dbReference>
<proteinExistence type="predicted"/>
<keyword evidence="2" id="KW-1185">Reference proteome</keyword>
<evidence type="ECO:0000313" key="1">
    <source>
        <dbReference type="EMBL" id="MFI7261956.1"/>
    </source>
</evidence>